<dbReference type="Pfam" id="PF01735">
    <property type="entry name" value="PLA2_B"/>
    <property type="match status" value="1"/>
</dbReference>
<keyword evidence="7" id="KW-0325">Glycoprotein</keyword>
<keyword evidence="3 10" id="KW-0732">Signal</keyword>
<dbReference type="OrthoDB" id="4084751at2759"/>
<organism evidence="12 13">
    <name type="scientific">Moelleriella libera RCEF 2490</name>
    <dbReference type="NCBI Taxonomy" id="1081109"/>
    <lineage>
        <taxon>Eukaryota</taxon>
        <taxon>Fungi</taxon>
        <taxon>Dikarya</taxon>
        <taxon>Ascomycota</taxon>
        <taxon>Pezizomycotina</taxon>
        <taxon>Sordariomycetes</taxon>
        <taxon>Hypocreomycetidae</taxon>
        <taxon>Hypocreales</taxon>
        <taxon>Clavicipitaceae</taxon>
        <taxon>Moelleriella</taxon>
    </lineage>
</organism>
<evidence type="ECO:0000256" key="6">
    <source>
        <dbReference type="ARBA" id="ARBA00023098"/>
    </source>
</evidence>
<evidence type="ECO:0000256" key="7">
    <source>
        <dbReference type="ARBA" id="ARBA00023180"/>
    </source>
</evidence>
<dbReference type="SUPFAM" id="SSF52151">
    <property type="entry name" value="FabD/lysophospholipase-like"/>
    <property type="match status" value="1"/>
</dbReference>
<evidence type="ECO:0000256" key="5">
    <source>
        <dbReference type="ARBA" id="ARBA00022963"/>
    </source>
</evidence>
<evidence type="ECO:0000256" key="10">
    <source>
        <dbReference type="RuleBase" id="RU362103"/>
    </source>
</evidence>
<evidence type="ECO:0000256" key="1">
    <source>
        <dbReference type="ARBA" id="ARBA00008780"/>
    </source>
</evidence>
<proteinExistence type="inferred from homology"/>
<dbReference type="PANTHER" id="PTHR10728:SF33">
    <property type="entry name" value="LYSOPHOSPHOLIPASE 1-RELATED"/>
    <property type="match status" value="1"/>
</dbReference>
<comment type="catalytic activity">
    <reaction evidence="8 10">
        <text>a 1-acyl-sn-glycero-3-phosphocholine + H2O = sn-glycerol 3-phosphocholine + a fatty acid + H(+)</text>
        <dbReference type="Rhea" id="RHEA:15177"/>
        <dbReference type="ChEBI" id="CHEBI:15377"/>
        <dbReference type="ChEBI" id="CHEBI:15378"/>
        <dbReference type="ChEBI" id="CHEBI:16870"/>
        <dbReference type="ChEBI" id="CHEBI:28868"/>
        <dbReference type="ChEBI" id="CHEBI:58168"/>
        <dbReference type="EC" id="3.1.1.5"/>
    </reaction>
</comment>
<keyword evidence="6 9" id="KW-0443">Lipid metabolism</keyword>
<dbReference type="InterPro" id="IPR016035">
    <property type="entry name" value="Acyl_Trfase/lysoPLipase"/>
</dbReference>
<evidence type="ECO:0000313" key="13">
    <source>
        <dbReference type="Proteomes" id="UP000078544"/>
    </source>
</evidence>
<dbReference type="Proteomes" id="UP000078544">
    <property type="component" value="Unassembled WGS sequence"/>
</dbReference>
<evidence type="ECO:0000313" key="12">
    <source>
        <dbReference type="EMBL" id="KZZ99708.1"/>
    </source>
</evidence>
<evidence type="ECO:0000256" key="9">
    <source>
        <dbReference type="PROSITE-ProRule" id="PRU00555"/>
    </source>
</evidence>
<keyword evidence="13" id="KW-1185">Reference proteome</keyword>
<comment type="similarity">
    <text evidence="1 10">Belongs to the lysophospholipase family.</text>
</comment>
<dbReference type="InterPro" id="IPR002642">
    <property type="entry name" value="LysoPLipase_cat_dom"/>
</dbReference>
<dbReference type="GO" id="GO:0004622">
    <property type="term" value="F:phosphatidylcholine lysophospholipase activity"/>
    <property type="evidence" value="ECO:0007669"/>
    <property type="project" value="UniProtKB-EC"/>
</dbReference>
<dbReference type="GO" id="GO:0004623">
    <property type="term" value="F:phospholipase A2 activity"/>
    <property type="evidence" value="ECO:0007669"/>
    <property type="project" value="TreeGrafter"/>
</dbReference>
<evidence type="ECO:0000256" key="4">
    <source>
        <dbReference type="ARBA" id="ARBA00022801"/>
    </source>
</evidence>
<dbReference type="GO" id="GO:0046475">
    <property type="term" value="P:glycerophospholipid catabolic process"/>
    <property type="evidence" value="ECO:0007669"/>
    <property type="project" value="TreeGrafter"/>
</dbReference>
<dbReference type="AlphaFoldDB" id="A0A168FC22"/>
<reference evidence="12 13" key="1">
    <citation type="journal article" date="2016" name="Genome Biol. Evol.">
        <title>Divergent and convergent evolution of fungal pathogenicity.</title>
        <authorList>
            <person name="Shang Y."/>
            <person name="Xiao G."/>
            <person name="Zheng P."/>
            <person name="Cen K."/>
            <person name="Zhan S."/>
            <person name="Wang C."/>
        </authorList>
    </citation>
    <scope>NUCLEOTIDE SEQUENCE [LARGE SCALE GENOMIC DNA]</scope>
    <source>
        <strain evidence="12 13">RCEF 2490</strain>
    </source>
</reference>
<dbReference type="EC" id="3.1.1.5" evidence="2 10"/>
<accession>A0A168FC22</accession>
<dbReference type="FunFam" id="3.40.1090.10:FF:000010">
    <property type="entry name" value="Lysophospholipase"/>
    <property type="match status" value="1"/>
</dbReference>
<gene>
    <name evidence="12" type="ORF">AAL_02280</name>
</gene>
<keyword evidence="4 9" id="KW-0378">Hydrolase</keyword>
<dbReference type="GO" id="GO:0005783">
    <property type="term" value="C:endoplasmic reticulum"/>
    <property type="evidence" value="ECO:0007669"/>
    <property type="project" value="TreeGrafter"/>
</dbReference>
<comment type="caution">
    <text evidence="12">The sequence shown here is derived from an EMBL/GenBank/DDBJ whole genome shotgun (WGS) entry which is preliminary data.</text>
</comment>
<dbReference type="EMBL" id="AZGY01000003">
    <property type="protein sequence ID" value="KZZ99708.1"/>
    <property type="molecule type" value="Genomic_DNA"/>
</dbReference>
<feature type="domain" description="PLA2c" evidence="11">
    <location>
        <begin position="95"/>
        <end position="641"/>
    </location>
</feature>
<feature type="chain" id="PRO_5007749427" description="Lysophospholipase" evidence="10">
    <location>
        <begin position="29"/>
        <end position="687"/>
    </location>
</feature>
<dbReference type="Gene3D" id="3.40.1090.10">
    <property type="entry name" value="Cytosolic phospholipase A2 catalytic domain"/>
    <property type="match status" value="1"/>
</dbReference>
<protein>
    <recommendedName>
        <fullName evidence="2 10">Lysophospholipase</fullName>
        <ecNumber evidence="2 10">3.1.1.5</ecNumber>
    </recommendedName>
</protein>
<name>A0A168FC22_9HYPO</name>
<dbReference type="SMART" id="SM00022">
    <property type="entry name" value="PLAc"/>
    <property type="match status" value="1"/>
</dbReference>
<sequence>MAIGSRLSLLLAAASVLAPVHLQAGAFAVDGYNAGPKCENLLRPELQLHGGPERFCCHASRGYLPSDSAVSVRQTDLIERATDQSPSGYVPSTVDCPQDRPRVRDGTSLSAQEKAWLTKRRNETIAPMRALLKRIAIPNFDVDKYLNGVENDATALPNIGLAISGGGYRAMLNGAGAVAAWDIRSAGSDAKGNLGGLLQSATYISGLSGGSWLVGSLYTNNFTSVQDAVNAPEIWLFDNSILKGPTQYSLLQYYKTIMDEVDDKDKAGFDRSITDYWGRMLSYQLINATNGGPGFTFSSIANDPDFSAGKVPLPFIVADGRAPGQKIISSNSTIFEFTPWEFGSFDPSLQGFVPLQYVGSNFTNGSVADNQKCIVGFDNAGFIMGTSSSLFNQFVLYIKDGNSNYVPDDIPKFIVDALTKFLNRIGDKSNDIADWTPNPFKGWNTARNPSANSTRLTLVDGGEDLQNVPYHPHLLQARNVDVVFSVDSSADTDTSWPDGASAIASYERSRQSDISNGTGFPPVPGKSTFLNLGLNSRPAFFGCDSSNLSTPAPLIVYIPNYPYVYQSNISTFQMTLTNNERDAIIQNGYAVATQLNSTRDPDWAACVGCAMLARSFERTKATVPSKCRECFSRYCWNGSVNTSTPAPYAPDYFARPIMKKSAAARCPGLGLAGSVFVAVTMLAAFVW</sequence>
<keyword evidence="5 9" id="KW-0442">Lipid degradation</keyword>
<dbReference type="PANTHER" id="PTHR10728">
    <property type="entry name" value="CYTOSOLIC PHOSPHOLIPASE A2"/>
    <property type="match status" value="1"/>
</dbReference>
<evidence type="ECO:0000256" key="2">
    <source>
        <dbReference type="ARBA" id="ARBA00013274"/>
    </source>
</evidence>
<evidence type="ECO:0000256" key="8">
    <source>
        <dbReference type="ARBA" id="ARBA00049531"/>
    </source>
</evidence>
<dbReference type="PROSITE" id="PS51210">
    <property type="entry name" value="PLA2C"/>
    <property type="match status" value="1"/>
</dbReference>
<feature type="signal peptide" evidence="10">
    <location>
        <begin position="1"/>
        <end position="28"/>
    </location>
</feature>
<evidence type="ECO:0000256" key="3">
    <source>
        <dbReference type="ARBA" id="ARBA00022729"/>
    </source>
</evidence>
<dbReference type="GO" id="GO:0005829">
    <property type="term" value="C:cytosol"/>
    <property type="evidence" value="ECO:0007669"/>
    <property type="project" value="TreeGrafter"/>
</dbReference>
<dbReference type="STRING" id="1081109.A0A168FC22"/>
<evidence type="ECO:0000259" key="11">
    <source>
        <dbReference type="PROSITE" id="PS51210"/>
    </source>
</evidence>